<name>A0A0A9GAV2_ARUDO</name>
<organism evidence="1">
    <name type="scientific">Arundo donax</name>
    <name type="common">Giant reed</name>
    <name type="synonym">Donax arundinaceus</name>
    <dbReference type="NCBI Taxonomy" id="35708"/>
    <lineage>
        <taxon>Eukaryota</taxon>
        <taxon>Viridiplantae</taxon>
        <taxon>Streptophyta</taxon>
        <taxon>Embryophyta</taxon>
        <taxon>Tracheophyta</taxon>
        <taxon>Spermatophyta</taxon>
        <taxon>Magnoliopsida</taxon>
        <taxon>Liliopsida</taxon>
        <taxon>Poales</taxon>
        <taxon>Poaceae</taxon>
        <taxon>PACMAD clade</taxon>
        <taxon>Arundinoideae</taxon>
        <taxon>Arundineae</taxon>
        <taxon>Arundo</taxon>
    </lineage>
</organism>
<dbReference type="EMBL" id="GBRH01178240">
    <property type="protein sequence ID" value="JAE19656.1"/>
    <property type="molecule type" value="Transcribed_RNA"/>
</dbReference>
<proteinExistence type="predicted"/>
<reference evidence="1" key="2">
    <citation type="journal article" date="2015" name="Data Brief">
        <title>Shoot transcriptome of the giant reed, Arundo donax.</title>
        <authorList>
            <person name="Barrero R.A."/>
            <person name="Guerrero F.D."/>
            <person name="Moolhuijzen P."/>
            <person name="Goolsby J.A."/>
            <person name="Tidwell J."/>
            <person name="Bellgard S.E."/>
            <person name="Bellgard M.I."/>
        </authorList>
    </citation>
    <scope>NUCLEOTIDE SEQUENCE</scope>
    <source>
        <tissue evidence="1">Shoot tissue taken approximately 20 cm above the soil surface</tissue>
    </source>
</reference>
<dbReference type="AlphaFoldDB" id="A0A0A9GAV2"/>
<protein>
    <submittedName>
        <fullName evidence="1">Uncharacterized protein</fullName>
    </submittedName>
</protein>
<accession>A0A0A9GAV2</accession>
<evidence type="ECO:0000313" key="1">
    <source>
        <dbReference type="EMBL" id="JAE19656.1"/>
    </source>
</evidence>
<reference evidence="1" key="1">
    <citation type="submission" date="2014-09" db="EMBL/GenBank/DDBJ databases">
        <authorList>
            <person name="Magalhaes I.L.F."/>
            <person name="Oliveira U."/>
            <person name="Santos F.R."/>
            <person name="Vidigal T.H.D.A."/>
            <person name="Brescovit A.D."/>
            <person name="Santos A.J."/>
        </authorList>
    </citation>
    <scope>NUCLEOTIDE SEQUENCE</scope>
    <source>
        <tissue evidence="1">Shoot tissue taken approximately 20 cm above the soil surface</tissue>
    </source>
</reference>
<sequence>MVHPPCAQTCFPVCSALGSAIHYSHAGNGSYPWCTVQSDHVISIPASHHTCPKAGGYAQQHDG</sequence>